<dbReference type="InterPro" id="IPR017501">
    <property type="entry name" value="Phage_infect_YhgE_C"/>
</dbReference>
<keyword evidence="3 5" id="KW-1133">Transmembrane helix</keyword>
<dbReference type="PANTHER" id="PTHR43077:SF10">
    <property type="entry name" value="TRANSPORT PERMEASE PROTEIN"/>
    <property type="match status" value="1"/>
</dbReference>
<evidence type="ECO:0000259" key="6">
    <source>
        <dbReference type="Pfam" id="PF12698"/>
    </source>
</evidence>
<feature type="transmembrane region" description="Helical" evidence="5">
    <location>
        <begin position="395"/>
        <end position="414"/>
    </location>
</feature>
<dbReference type="NCBIfam" id="TIGR03061">
    <property type="entry name" value="pip_yhgE_Nterm"/>
    <property type="match status" value="1"/>
</dbReference>
<feature type="domain" description="ABC-2 type transporter transmembrane" evidence="6">
    <location>
        <begin position="47"/>
        <end position="169"/>
    </location>
</feature>
<proteinExistence type="predicted"/>
<feature type="transmembrane region" description="Helical" evidence="5">
    <location>
        <begin position="20"/>
        <end position="38"/>
    </location>
</feature>
<name>A0ABV1BWD7_9FIRM</name>
<protein>
    <submittedName>
        <fullName evidence="7">YhgE/Pip domain-containing protein</fullName>
    </submittedName>
</protein>
<evidence type="ECO:0000256" key="1">
    <source>
        <dbReference type="ARBA" id="ARBA00004141"/>
    </source>
</evidence>
<dbReference type="PANTHER" id="PTHR43077">
    <property type="entry name" value="TRANSPORT PERMEASE YVFS-RELATED"/>
    <property type="match status" value="1"/>
</dbReference>
<dbReference type="Proteomes" id="UP001442364">
    <property type="component" value="Unassembled WGS sequence"/>
</dbReference>
<dbReference type="InterPro" id="IPR051328">
    <property type="entry name" value="T7SS_ABC-Transporter"/>
</dbReference>
<evidence type="ECO:0000256" key="5">
    <source>
        <dbReference type="SAM" id="Phobius"/>
    </source>
</evidence>
<dbReference type="NCBIfam" id="TIGR03062">
    <property type="entry name" value="pip_yhgE_Cterm"/>
    <property type="match status" value="1"/>
</dbReference>
<keyword evidence="4 5" id="KW-0472">Membrane</keyword>
<gene>
    <name evidence="7" type="ORF">WMO14_09175</name>
</gene>
<organism evidence="7 8">
    <name type="scientific">[Lactobacillus] rogosae</name>
    <dbReference type="NCBI Taxonomy" id="706562"/>
    <lineage>
        <taxon>Bacteria</taxon>
        <taxon>Bacillati</taxon>
        <taxon>Bacillota</taxon>
        <taxon>Clostridia</taxon>
        <taxon>Lachnospirales</taxon>
        <taxon>Lachnospiraceae</taxon>
        <taxon>Lachnospira</taxon>
    </lineage>
</organism>
<dbReference type="Pfam" id="PF12698">
    <property type="entry name" value="ABC2_membrane_3"/>
    <property type="match status" value="2"/>
</dbReference>
<reference evidence="7 8" key="1">
    <citation type="submission" date="2024-03" db="EMBL/GenBank/DDBJ databases">
        <title>Human intestinal bacterial collection.</title>
        <authorList>
            <person name="Pauvert C."/>
            <person name="Hitch T.C.A."/>
            <person name="Clavel T."/>
        </authorList>
    </citation>
    <scope>NUCLEOTIDE SEQUENCE [LARGE SCALE GENOMIC DNA]</scope>
    <source>
        <strain evidence="7 8">CLA-AA-H255</strain>
    </source>
</reference>
<feature type="transmembrane region" description="Helical" evidence="5">
    <location>
        <begin position="434"/>
        <end position="458"/>
    </location>
</feature>
<keyword evidence="2 5" id="KW-0812">Transmembrane</keyword>
<evidence type="ECO:0000256" key="4">
    <source>
        <dbReference type="ARBA" id="ARBA00023136"/>
    </source>
</evidence>
<evidence type="ECO:0000313" key="7">
    <source>
        <dbReference type="EMBL" id="MEQ2380051.1"/>
    </source>
</evidence>
<evidence type="ECO:0000256" key="2">
    <source>
        <dbReference type="ARBA" id="ARBA00022692"/>
    </source>
</evidence>
<accession>A0ABV1BWD7</accession>
<comment type="caution">
    <text evidence="7">The sequence shown here is derived from an EMBL/GenBank/DDBJ whole genome shotgun (WGS) entry which is preliminary data.</text>
</comment>
<dbReference type="InterPro" id="IPR013525">
    <property type="entry name" value="ABC2_TM"/>
</dbReference>
<dbReference type="InterPro" id="IPR017500">
    <property type="entry name" value="Phage_infect_YhgE_N"/>
</dbReference>
<dbReference type="Gene3D" id="3.40.1710.10">
    <property type="entry name" value="abc type-2 transporter like domain"/>
    <property type="match status" value="1"/>
</dbReference>
<dbReference type="RefSeq" id="WP_055175365.1">
    <property type="nucleotide sequence ID" value="NZ_DAWCMB010000220.1"/>
</dbReference>
<feature type="domain" description="ABC-2 type transporter transmembrane" evidence="6">
    <location>
        <begin position="243"/>
        <end position="567"/>
    </location>
</feature>
<evidence type="ECO:0000256" key="3">
    <source>
        <dbReference type="ARBA" id="ARBA00022989"/>
    </source>
</evidence>
<comment type="subcellular location">
    <subcellularLocation>
        <location evidence="1">Membrane</location>
        <topology evidence="1">Multi-pass membrane protein</topology>
    </subcellularLocation>
</comment>
<dbReference type="EMBL" id="JBBMER010000006">
    <property type="protein sequence ID" value="MEQ2380051.1"/>
    <property type="molecule type" value="Genomic_DNA"/>
</dbReference>
<feature type="transmembrane region" description="Helical" evidence="5">
    <location>
        <begin position="494"/>
        <end position="513"/>
    </location>
</feature>
<feature type="transmembrane region" description="Helical" evidence="5">
    <location>
        <begin position="547"/>
        <end position="573"/>
    </location>
</feature>
<keyword evidence="8" id="KW-1185">Reference proteome</keyword>
<evidence type="ECO:0000313" key="8">
    <source>
        <dbReference type="Proteomes" id="UP001442364"/>
    </source>
</evidence>
<feature type="transmembrane region" description="Helical" evidence="5">
    <location>
        <begin position="464"/>
        <end position="482"/>
    </location>
</feature>
<sequence length="591" mass="64571">MKNIFRVFANDWKRIGRNVVALVVVMGLSVLPSLYAWFNILSNWDPYGSDSTSNIKVAVAYDDTGIDISGMNVNISTNIIEALKTNDTIGWVFTDTSEEAIEGVWAGDYYAALIMPEDFSRDMVSFLADNMTHPEIIYYTNQKKNAIAPKITDKAKTAVQQQVNATFISSLTEAIMKSADIADNIGAIKDSDGNNINKENVSGNSILDILIAKLQVVNTQVSTFDSVLTAVSNIISTAQSTSDTAAAISPDLSVKFDSEKAILNELNNTIGKSNLIDSTIFANIANDINTIQGYMNSVSEIYDDMGYNVADFDNSISQMGSSIANTLELVHNLESQLSDSITKLVDFKSSGTYSLLQTAVAFNTEELASFISAPVTIGTVDLYPIENYGSAMSPFYSVLSIWVGALILVAIIHVKVHPFGGYNITSVQAFFGRYLTFFLIGQAQALLITLGDLFFIGIQCLHPFKFWLAASFTSFVFTMITYSLTVAFENVGEAVAVVIMVIQVAGAGGTFPIQCLPTVYQAIYKYLPFTYAMDALRECVGGTYSWYYWKCIIALLIYVGICLFIGLVVAIPCRKLNATVNKSKEKSGVMI</sequence>